<dbReference type="Proteomes" id="UP000321947">
    <property type="component" value="Unassembled WGS sequence"/>
</dbReference>
<accession>A0A5D3BIC5</accession>
<sequence length="148" mass="16858">MDSEAQAEEEVWNRTAQGVRSQGILRNSGTKAGGKVVKDARKVFSSYAVPPGEKVDLAVFLLQEEGEDWWALEENRQSEMKSSGYDLELSLKTFTFEFSKEKKEYLNWDVKIPASELRLDPNPEVNLAEEEVAKEGEVEREEEKPLEC</sequence>
<proteinExistence type="predicted"/>
<reference evidence="2 3" key="1">
    <citation type="submission" date="2019-08" db="EMBL/GenBank/DDBJ databases">
        <title>Draft genome sequences of two oriental melons (Cucumis melo L. var makuwa).</title>
        <authorList>
            <person name="Kwon S.-Y."/>
        </authorList>
    </citation>
    <scope>NUCLEOTIDE SEQUENCE [LARGE SCALE GENOMIC DNA]</scope>
    <source>
        <strain evidence="3">cv. Chang Bougi</strain>
        <tissue evidence="2">Leaf</tissue>
    </source>
</reference>
<protein>
    <submittedName>
        <fullName evidence="2">Uncharacterized protein</fullName>
    </submittedName>
</protein>
<comment type="caution">
    <text evidence="2">The sequence shown here is derived from an EMBL/GenBank/DDBJ whole genome shotgun (WGS) entry which is preliminary data.</text>
</comment>
<evidence type="ECO:0000256" key="1">
    <source>
        <dbReference type="SAM" id="MobiDB-lite"/>
    </source>
</evidence>
<evidence type="ECO:0000313" key="2">
    <source>
        <dbReference type="EMBL" id="TYJ98836.1"/>
    </source>
</evidence>
<gene>
    <name evidence="2" type="ORF">E5676_scaffold248G00270</name>
</gene>
<organism evidence="2 3">
    <name type="scientific">Cucumis melo var. makuwa</name>
    <name type="common">Oriental melon</name>
    <dbReference type="NCBI Taxonomy" id="1194695"/>
    <lineage>
        <taxon>Eukaryota</taxon>
        <taxon>Viridiplantae</taxon>
        <taxon>Streptophyta</taxon>
        <taxon>Embryophyta</taxon>
        <taxon>Tracheophyta</taxon>
        <taxon>Spermatophyta</taxon>
        <taxon>Magnoliopsida</taxon>
        <taxon>eudicotyledons</taxon>
        <taxon>Gunneridae</taxon>
        <taxon>Pentapetalae</taxon>
        <taxon>rosids</taxon>
        <taxon>fabids</taxon>
        <taxon>Cucurbitales</taxon>
        <taxon>Cucurbitaceae</taxon>
        <taxon>Benincaseae</taxon>
        <taxon>Cucumis</taxon>
    </lineage>
</organism>
<feature type="compositionally biased region" description="Basic and acidic residues" evidence="1">
    <location>
        <begin position="131"/>
        <end position="148"/>
    </location>
</feature>
<dbReference type="EMBL" id="SSTD01017768">
    <property type="protein sequence ID" value="TYJ98836.1"/>
    <property type="molecule type" value="Genomic_DNA"/>
</dbReference>
<feature type="region of interest" description="Disordered" evidence="1">
    <location>
        <begin position="126"/>
        <end position="148"/>
    </location>
</feature>
<evidence type="ECO:0000313" key="3">
    <source>
        <dbReference type="Proteomes" id="UP000321947"/>
    </source>
</evidence>
<name>A0A5D3BIC5_CUCMM</name>
<dbReference type="AlphaFoldDB" id="A0A5D3BIC5"/>